<proteinExistence type="predicted"/>
<organism evidence="1 2">
    <name type="scientific">Pelotomaculum thermopropionicum</name>
    <dbReference type="NCBI Taxonomy" id="110500"/>
    <lineage>
        <taxon>Bacteria</taxon>
        <taxon>Bacillati</taxon>
        <taxon>Bacillota</taxon>
        <taxon>Clostridia</taxon>
        <taxon>Eubacteriales</taxon>
        <taxon>Desulfotomaculaceae</taxon>
        <taxon>Pelotomaculum</taxon>
    </lineage>
</organism>
<dbReference type="EMBL" id="LGGS01000021">
    <property type="protein sequence ID" value="KUK83646.1"/>
    <property type="molecule type" value="Genomic_DNA"/>
</dbReference>
<dbReference type="InterPro" id="IPR025619">
    <property type="entry name" value="YlzJ"/>
</dbReference>
<gene>
    <name evidence="1" type="ORF">XD97_0131</name>
</gene>
<name>A0A101HUM9_9FIRM</name>
<reference evidence="2" key="1">
    <citation type="journal article" date="2015" name="MBio">
        <title>Genome-Resolved Metagenomic Analysis Reveals Roles for Candidate Phyla and Other Microbial Community Members in Biogeochemical Transformations in Oil Reservoirs.</title>
        <authorList>
            <person name="Hu P."/>
            <person name="Tom L."/>
            <person name="Singh A."/>
            <person name="Thomas B.C."/>
            <person name="Baker B.J."/>
            <person name="Piceno Y.M."/>
            <person name="Andersen G.L."/>
            <person name="Banfield J.F."/>
        </authorList>
    </citation>
    <scope>NUCLEOTIDE SEQUENCE [LARGE SCALE GENOMIC DNA]</scope>
</reference>
<comment type="caution">
    <text evidence="1">The sequence shown here is derived from an EMBL/GenBank/DDBJ whole genome shotgun (WGS) entry which is preliminary data.</text>
</comment>
<dbReference type="Proteomes" id="UP000054705">
    <property type="component" value="Unassembled WGS sequence"/>
</dbReference>
<evidence type="ECO:0000313" key="2">
    <source>
        <dbReference type="Proteomes" id="UP000054705"/>
    </source>
</evidence>
<protein>
    <recommendedName>
        <fullName evidence="3">YlzJ-like protein</fullName>
    </recommendedName>
</protein>
<evidence type="ECO:0008006" key="3">
    <source>
        <dbReference type="Google" id="ProtNLM"/>
    </source>
</evidence>
<sequence length="69" mass="7868">MIIYTPMPLELVLEGFDNTKYPEYKEIEYKGVSLVVENTGFGKKKIVKVLSTNPFDYLKAELLPGNIID</sequence>
<evidence type="ECO:0000313" key="1">
    <source>
        <dbReference type="EMBL" id="KUK83646.1"/>
    </source>
</evidence>
<dbReference type="Pfam" id="PF14035">
    <property type="entry name" value="YlzJ"/>
    <property type="match status" value="1"/>
</dbReference>
<accession>A0A101HUM9</accession>
<dbReference type="AlphaFoldDB" id="A0A101HUM9"/>